<accession>A0AAV3ZAV2</accession>
<protein>
    <submittedName>
        <fullName evidence="2">Pol polyprotein</fullName>
    </submittedName>
</protein>
<dbReference type="InterPro" id="IPR043502">
    <property type="entry name" value="DNA/RNA_pol_sf"/>
</dbReference>
<name>A0AAV3ZAV2_9GAST</name>
<dbReference type="Gene3D" id="3.30.70.270">
    <property type="match status" value="1"/>
</dbReference>
<dbReference type="PROSITE" id="PS50878">
    <property type="entry name" value="RT_POL"/>
    <property type="match status" value="1"/>
</dbReference>
<dbReference type="InterPro" id="IPR043128">
    <property type="entry name" value="Rev_trsase/Diguanyl_cyclase"/>
</dbReference>
<dbReference type="AlphaFoldDB" id="A0AAV3ZAV2"/>
<dbReference type="Pfam" id="PF00078">
    <property type="entry name" value="RVT_1"/>
    <property type="match status" value="1"/>
</dbReference>
<proteinExistence type="predicted"/>
<dbReference type="PANTHER" id="PTHR33064:SF37">
    <property type="entry name" value="RIBONUCLEASE H"/>
    <property type="match status" value="1"/>
</dbReference>
<dbReference type="InterPro" id="IPR051320">
    <property type="entry name" value="Viral_Replic_Matur_Polypro"/>
</dbReference>
<dbReference type="Proteomes" id="UP000735302">
    <property type="component" value="Unassembled WGS sequence"/>
</dbReference>
<evidence type="ECO:0000259" key="1">
    <source>
        <dbReference type="PROSITE" id="PS50878"/>
    </source>
</evidence>
<evidence type="ECO:0000313" key="2">
    <source>
        <dbReference type="EMBL" id="GFN92659.1"/>
    </source>
</evidence>
<reference evidence="2 3" key="1">
    <citation type="journal article" date="2021" name="Elife">
        <title>Chloroplast acquisition without the gene transfer in kleptoplastic sea slugs, Plakobranchus ocellatus.</title>
        <authorList>
            <person name="Maeda T."/>
            <person name="Takahashi S."/>
            <person name="Yoshida T."/>
            <person name="Shimamura S."/>
            <person name="Takaki Y."/>
            <person name="Nagai Y."/>
            <person name="Toyoda A."/>
            <person name="Suzuki Y."/>
            <person name="Arimoto A."/>
            <person name="Ishii H."/>
            <person name="Satoh N."/>
            <person name="Nishiyama T."/>
            <person name="Hasebe M."/>
            <person name="Maruyama T."/>
            <person name="Minagawa J."/>
            <person name="Obokata J."/>
            <person name="Shigenobu S."/>
        </authorList>
    </citation>
    <scope>NUCLEOTIDE SEQUENCE [LARGE SCALE GENOMIC DNA]</scope>
</reference>
<dbReference type="PANTHER" id="PTHR33064">
    <property type="entry name" value="POL PROTEIN"/>
    <property type="match status" value="1"/>
</dbReference>
<feature type="domain" description="Reverse transcriptase" evidence="1">
    <location>
        <begin position="1"/>
        <end position="80"/>
    </location>
</feature>
<dbReference type="SUPFAM" id="SSF56672">
    <property type="entry name" value="DNA/RNA polymerases"/>
    <property type="match status" value="1"/>
</dbReference>
<sequence length="113" mass="12467">MPFGLVNAPATFCRLMRIVLIDLPHVLSYFDESLIHTGNWSQHPCGLRSLSTALRAHGLTVNPEKLSIGQTKIEFLGHAVTNGSLLPLTSKVKKVMSFATPITKKQVQRSFIP</sequence>
<gene>
    <name evidence="2" type="ORF">PoB_001916500</name>
</gene>
<comment type="caution">
    <text evidence="2">The sequence shown here is derived from an EMBL/GenBank/DDBJ whole genome shotgun (WGS) entry which is preliminary data.</text>
</comment>
<keyword evidence="3" id="KW-1185">Reference proteome</keyword>
<dbReference type="EMBL" id="BLXT01002259">
    <property type="protein sequence ID" value="GFN92659.1"/>
    <property type="molecule type" value="Genomic_DNA"/>
</dbReference>
<organism evidence="2 3">
    <name type="scientific">Plakobranchus ocellatus</name>
    <dbReference type="NCBI Taxonomy" id="259542"/>
    <lineage>
        <taxon>Eukaryota</taxon>
        <taxon>Metazoa</taxon>
        <taxon>Spiralia</taxon>
        <taxon>Lophotrochozoa</taxon>
        <taxon>Mollusca</taxon>
        <taxon>Gastropoda</taxon>
        <taxon>Heterobranchia</taxon>
        <taxon>Euthyneura</taxon>
        <taxon>Panpulmonata</taxon>
        <taxon>Sacoglossa</taxon>
        <taxon>Placobranchoidea</taxon>
        <taxon>Plakobranchidae</taxon>
        <taxon>Plakobranchus</taxon>
    </lineage>
</organism>
<dbReference type="InterPro" id="IPR000477">
    <property type="entry name" value="RT_dom"/>
</dbReference>
<evidence type="ECO:0000313" key="3">
    <source>
        <dbReference type="Proteomes" id="UP000735302"/>
    </source>
</evidence>